<evidence type="ECO:0000313" key="2">
    <source>
        <dbReference type="Proteomes" id="UP001476798"/>
    </source>
</evidence>
<dbReference type="Proteomes" id="UP001476798">
    <property type="component" value="Unassembled WGS sequence"/>
</dbReference>
<keyword evidence="2" id="KW-1185">Reference proteome</keyword>
<name>A0ABV0N2U5_9TELE</name>
<sequence>MKFEERRMFLTLRTQCSVGVSKMSTSSSEIRTSFPAPLLSSLENFSHGCELVFYYLKASQEVQRFLIVHYRCNQLKDFFPSETEGVKDVFEQLKLWNMFSPTLVSS</sequence>
<reference evidence="1 2" key="1">
    <citation type="submission" date="2021-06" db="EMBL/GenBank/DDBJ databases">
        <authorList>
            <person name="Palmer J.M."/>
        </authorList>
    </citation>
    <scope>NUCLEOTIDE SEQUENCE [LARGE SCALE GENOMIC DNA]</scope>
    <source>
        <strain evidence="1 2">GA_2019</strain>
        <tissue evidence="1">Muscle</tissue>
    </source>
</reference>
<comment type="caution">
    <text evidence="1">The sequence shown here is derived from an EMBL/GenBank/DDBJ whole genome shotgun (WGS) entry which is preliminary data.</text>
</comment>
<organism evidence="1 2">
    <name type="scientific">Goodea atripinnis</name>
    <dbReference type="NCBI Taxonomy" id="208336"/>
    <lineage>
        <taxon>Eukaryota</taxon>
        <taxon>Metazoa</taxon>
        <taxon>Chordata</taxon>
        <taxon>Craniata</taxon>
        <taxon>Vertebrata</taxon>
        <taxon>Euteleostomi</taxon>
        <taxon>Actinopterygii</taxon>
        <taxon>Neopterygii</taxon>
        <taxon>Teleostei</taxon>
        <taxon>Neoteleostei</taxon>
        <taxon>Acanthomorphata</taxon>
        <taxon>Ovalentaria</taxon>
        <taxon>Atherinomorphae</taxon>
        <taxon>Cyprinodontiformes</taxon>
        <taxon>Goodeidae</taxon>
        <taxon>Goodea</taxon>
    </lineage>
</organism>
<proteinExistence type="predicted"/>
<gene>
    <name evidence="1" type="ORF">GOODEAATRI_019428</name>
</gene>
<protein>
    <submittedName>
        <fullName evidence="1">Uncharacterized protein</fullName>
    </submittedName>
</protein>
<accession>A0ABV0N2U5</accession>
<dbReference type="EMBL" id="JAHRIO010021714">
    <property type="protein sequence ID" value="MEQ2165661.1"/>
    <property type="molecule type" value="Genomic_DNA"/>
</dbReference>
<evidence type="ECO:0000313" key="1">
    <source>
        <dbReference type="EMBL" id="MEQ2165661.1"/>
    </source>
</evidence>